<dbReference type="SUPFAM" id="SSF46689">
    <property type="entry name" value="Homeodomain-like"/>
    <property type="match status" value="1"/>
</dbReference>
<dbReference type="GO" id="GO:0043565">
    <property type="term" value="F:sequence-specific DNA binding"/>
    <property type="evidence" value="ECO:0007669"/>
    <property type="project" value="InterPro"/>
</dbReference>
<reference evidence="5 6" key="1">
    <citation type="submission" date="2020-07" db="EMBL/GenBank/DDBJ databases">
        <title>Sequencing the genomes of 1000 actinobacteria strains.</title>
        <authorList>
            <person name="Klenk H.-P."/>
        </authorList>
    </citation>
    <scope>NUCLEOTIDE SEQUENCE [LARGE SCALE GENOMIC DNA]</scope>
    <source>
        <strain evidence="5 6">DSM 45772</strain>
    </source>
</reference>
<dbReference type="Proteomes" id="UP000535890">
    <property type="component" value="Unassembled WGS sequence"/>
</dbReference>
<dbReference type="PROSITE" id="PS00041">
    <property type="entry name" value="HTH_ARAC_FAMILY_1"/>
    <property type="match status" value="1"/>
</dbReference>
<dbReference type="InterPro" id="IPR009057">
    <property type="entry name" value="Homeodomain-like_sf"/>
</dbReference>
<comment type="caution">
    <text evidence="5">The sequence shown here is derived from an EMBL/GenBank/DDBJ whole genome shotgun (WGS) entry which is preliminary data.</text>
</comment>
<proteinExistence type="predicted"/>
<evidence type="ECO:0000259" key="4">
    <source>
        <dbReference type="PROSITE" id="PS01124"/>
    </source>
</evidence>
<dbReference type="EMBL" id="JACCBN010000001">
    <property type="protein sequence ID" value="NYD35719.1"/>
    <property type="molecule type" value="Genomic_DNA"/>
</dbReference>
<keyword evidence="3" id="KW-0804">Transcription</keyword>
<dbReference type="Gene3D" id="1.10.10.60">
    <property type="entry name" value="Homeodomain-like"/>
    <property type="match status" value="1"/>
</dbReference>
<keyword evidence="1" id="KW-0805">Transcription regulation</keyword>
<protein>
    <submittedName>
        <fullName evidence="5">AraC-like DNA-binding protein</fullName>
    </submittedName>
</protein>
<evidence type="ECO:0000313" key="6">
    <source>
        <dbReference type="Proteomes" id="UP000535890"/>
    </source>
</evidence>
<dbReference type="InterPro" id="IPR035418">
    <property type="entry name" value="AraC-bd_2"/>
</dbReference>
<organism evidence="5 6">
    <name type="scientific">Actinomycetospora corticicola</name>
    <dbReference type="NCBI Taxonomy" id="663602"/>
    <lineage>
        <taxon>Bacteria</taxon>
        <taxon>Bacillati</taxon>
        <taxon>Actinomycetota</taxon>
        <taxon>Actinomycetes</taxon>
        <taxon>Pseudonocardiales</taxon>
        <taxon>Pseudonocardiaceae</taxon>
        <taxon>Actinomycetospora</taxon>
    </lineage>
</organism>
<evidence type="ECO:0000256" key="2">
    <source>
        <dbReference type="ARBA" id="ARBA00023125"/>
    </source>
</evidence>
<dbReference type="Pfam" id="PF14525">
    <property type="entry name" value="AraC_binding_2"/>
    <property type="match status" value="1"/>
</dbReference>
<feature type="domain" description="HTH araC/xylS-type" evidence="4">
    <location>
        <begin position="197"/>
        <end position="295"/>
    </location>
</feature>
<keyword evidence="2 5" id="KW-0238">DNA-binding</keyword>
<dbReference type="InterPro" id="IPR018062">
    <property type="entry name" value="HTH_AraC-typ_CS"/>
</dbReference>
<name>A0A7Y9DUK9_9PSEU</name>
<dbReference type="GO" id="GO:0003700">
    <property type="term" value="F:DNA-binding transcription factor activity"/>
    <property type="evidence" value="ECO:0007669"/>
    <property type="project" value="InterPro"/>
</dbReference>
<dbReference type="InterPro" id="IPR050204">
    <property type="entry name" value="AraC_XylS_family_regulators"/>
</dbReference>
<dbReference type="AlphaFoldDB" id="A0A7Y9DUK9"/>
<keyword evidence="6" id="KW-1185">Reference proteome</keyword>
<accession>A0A7Y9DUK9</accession>
<dbReference type="PANTHER" id="PTHR46796:SF6">
    <property type="entry name" value="ARAC SUBFAMILY"/>
    <property type="match status" value="1"/>
</dbReference>
<evidence type="ECO:0000313" key="5">
    <source>
        <dbReference type="EMBL" id="NYD35719.1"/>
    </source>
</evidence>
<dbReference type="Pfam" id="PF12833">
    <property type="entry name" value="HTH_18"/>
    <property type="match status" value="1"/>
</dbReference>
<evidence type="ECO:0000256" key="1">
    <source>
        <dbReference type="ARBA" id="ARBA00023015"/>
    </source>
</evidence>
<dbReference type="PROSITE" id="PS01124">
    <property type="entry name" value="HTH_ARAC_FAMILY_2"/>
    <property type="match status" value="1"/>
</dbReference>
<dbReference type="InterPro" id="IPR018060">
    <property type="entry name" value="HTH_AraC"/>
</dbReference>
<sequence length="316" mass="33871">MTSDATDEWESLLSATHLPWSVRVPTTSGDFRAVVRRQWIDDLALLDCECGPCSGMRGRSQIAATDGEHLVVLINRGGSETVGQDGQEALLRPGDAVAWDSARPARFAVWEPLVKRSLVVPRAAVEGLDLTGGVVIDRDTPAMQLLTGYLDTLSRTLPHLAGAAVTAARNATLELVRGALRPDTAVDPTAARPALRDRADRWLDARLADHDVGVEAAAAALGVSVRTVNRLYRETGETFTTVLRARRLARVRADLLAGDATVAALAARWGFFDASHLTRSFRAAYGCSPRDYRRRASTPEAVALVPAAGAPVHAPT</sequence>
<dbReference type="SMART" id="SM00342">
    <property type="entry name" value="HTH_ARAC"/>
    <property type="match status" value="1"/>
</dbReference>
<evidence type="ECO:0000256" key="3">
    <source>
        <dbReference type="ARBA" id="ARBA00023163"/>
    </source>
</evidence>
<gene>
    <name evidence="5" type="ORF">BJ983_001821</name>
</gene>
<dbReference type="PANTHER" id="PTHR46796">
    <property type="entry name" value="HTH-TYPE TRANSCRIPTIONAL ACTIVATOR RHAS-RELATED"/>
    <property type="match status" value="1"/>
</dbReference>
<dbReference type="RefSeq" id="WP_179793513.1">
    <property type="nucleotide sequence ID" value="NZ_BAABHP010000017.1"/>
</dbReference>